<evidence type="ECO:0000259" key="2">
    <source>
        <dbReference type="Pfam" id="PF13456"/>
    </source>
</evidence>
<dbReference type="PANTHER" id="PTHR47723">
    <property type="entry name" value="OS05G0353850 PROTEIN"/>
    <property type="match status" value="1"/>
</dbReference>
<feature type="chain" id="PRO_5042111059" description="RNase H type-1 domain-containing protein" evidence="1">
    <location>
        <begin position="19"/>
        <end position="151"/>
    </location>
</feature>
<dbReference type="InterPro" id="IPR002156">
    <property type="entry name" value="RNaseH_domain"/>
</dbReference>
<comment type="caution">
    <text evidence="3">The sequence shown here is derived from an EMBL/GenBank/DDBJ whole genome shotgun (WGS) entry which is preliminary data.</text>
</comment>
<organism evidence="3 4">
    <name type="scientific">Anisodus tanguticus</name>
    <dbReference type="NCBI Taxonomy" id="243964"/>
    <lineage>
        <taxon>Eukaryota</taxon>
        <taxon>Viridiplantae</taxon>
        <taxon>Streptophyta</taxon>
        <taxon>Embryophyta</taxon>
        <taxon>Tracheophyta</taxon>
        <taxon>Spermatophyta</taxon>
        <taxon>Magnoliopsida</taxon>
        <taxon>eudicotyledons</taxon>
        <taxon>Gunneridae</taxon>
        <taxon>Pentapetalae</taxon>
        <taxon>asterids</taxon>
        <taxon>lamiids</taxon>
        <taxon>Solanales</taxon>
        <taxon>Solanaceae</taxon>
        <taxon>Solanoideae</taxon>
        <taxon>Hyoscyameae</taxon>
        <taxon>Anisodus</taxon>
    </lineage>
</organism>
<accession>A0AAE1RTA6</accession>
<reference evidence="3" key="1">
    <citation type="submission" date="2023-12" db="EMBL/GenBank/DDBJ databases">
        <title>Genome assembly of Anisodus tanguticus.</title>
        <authorList>
            <person name="Wang Y.-J."/>
        </authorList>
    </citation>
    <scope>NUCLEOTIDE SEQUENCE</scope>
    <source>
        <strain evidence="3">KB-2021</strain>
        <tissue evidence="3">Leaf</tissue>
    </source>
</reference>
<keyword evidence="4" id="KW-1185">Reference proteome</keyword>
<dbReference type="InterPro" id="IPR012337">
    <property type="entry name" value="RNaseH-like_sf"/>
</dbReference>
<dbReference type="AlphaFoldDB" id="A0AAE1RTA6"/>
<dbReference type="SUPFAM" id="SSF53098">
    <property type="entry name" value="Ribonuclease H-like"/>
    <property type="match status" value="1"/>
</dbReference>
<dbReference type="InterPro" id="IPR036397">
    <property type="entry name" value="RNaseH_sf"/>
</dbReference>
<feature type="domain" description="RNase H type-1" evidence="2">
    <location>
        <begin position="90"/>
        <end position="150"/>
    </location>
</feature>
<name>A0AAE1RTA6_9SOLA</name>
<dbReference type="InterPro" id="IPR044730">
    <property type="entry name" value="RNase_H-like_dom_plant"/>
</dbReference>
<evidence type="ECO:0000313" key="3">
    <source>
        <dbReference type="EMBL" id="KAK4356598.1"/>
    </source>
</evidence>
<evidence type="ECO:0000313" key="4">
    <source>
        <dbReference type="Proteomes" id="UP001291623"/>
    </source>
</evidence>
<dbReference type="PANTHER" id="PTHR47723:SF19">
    <property type="entry name" value="POLYNUCLEOTIDYL TRANSFERASE, RIBONUCLEASE H-LIKE SUPERFAMILY PROTEIN"/>
    <property type="match status" value="1"/>
</dbReference>
<dbReference type="GO" id="GO:0004523">
    <property type="term" value="F:RNA-DNA hybrid ribonuclease activity"/>
    <property type="evidence" value="ECO:0007669"/>
    <property type="project" value="InterPro"/>
</dbReference>
<evidence type="ECO:0000256" key="1">
    <source>
        <dbReference type="SAM" id="SignalP"/>
    </source>
</evidence>
<dbReference type="GO" id="GO:0003676">
    <property type="term" value="F:nucleic acid binding"/>
    <property type="evidence" value="ECO:0007669"/>
    <property type="project" value="InterPro"/>
</dbReference>
<proteinExistence type="predicted"/>
<dbReference type="EMBL" id="JAVYJV010000013">
    <property type="protein sequence ID" value="KAK4356598.1"/>
    <property type="molecule type" value="Genomic_DNA"/>
</dbReference>
<dbReference type="InterPro" id="IPR053151">
    <property type="entry name" value="RNase_H-like"/>
</dbReference>
<dbReference type="Pfam" id="PF13456">
    <property type="entry name" value="RVT_3"/>
    <property type="match status" value="1"/>
</dbReference>
<feature type="signal peptide" evidence="1">
    <location>
        <begin position="1"/>
        <end position="18"/>
    </location>
</feature>
<dbReference type="Gene3D" id="3.30.420.10">
    <property type="entry name" value="Ribonuclease H-like superfamily/Ribonuclease H"/>
    <property type="match status" value="1"/>
</dbReference>
<keyword evidence="1" id="KW-0732">Signal</keyword>
<dbReference type="CDD" id="cd06222">
    <property type="entry name" value="RNase_H_like"/>
    <property type="match status" value="1"/>
</dbReference>
<protein>
    <recommendedName>
        <fullName evidence="2">RNase H type-1 domain-containing protein</fullName>
    </recommendedName>
</protein>
<sequence length="151" mass="17425">MIVTPLMLMPLQITPLLARGSVLPPFLLEGQVGRGERAESSAADDDVDAAMQGEEAIGRRILLTRSSYWGWREQLRQYDQSLCYAFRNIEIEIQSDSLMLTEWVMDIHNPPWNPLEIIEDIQNRLSNLENWSIHHCFREGNKFVDILANWG</sequence>
<dbReference type="Proteomes" id="UP001291623">
    <property type="component" value="Unassembled WGS sequence"/>
</dbReference>
<gene>
    <name evidence="3" type="ORF">RND71_025569</name>
</gene>